<dbReference type="AlphaFoldDB" id="A0A0P1IUR8"/>
<dbReference type="EC" id="2.3.1.191" evidence="6"/>
<keyword evidence="1 6" id="KW-0444">Lipid biosynthesis</keyword>
<dbReference type="OrthoDB" id="9784739at2"/>
<reference evidence="8" key="1">
    <citation type="submission" date="2015-09" db="EMBL/GenBank/DDBJ databases">
        <authorList>
            <person name="Rodrigo-Torres Lidia"/>
            <person name="Arahal R.David."/>
        </authorList>
    </citation>
    <scope>NUCLEOTIDE SEQUENCE [LARGE SCALE GENOMIC DNA]</scope>
    <source>
        <strain evidence="8">CECT 5114</strain>
    </source>
</reference>
<dbReference type="InterPro" id="IPR007691">
    <property type="entry name" value="LpxD"/>
</dbReference>
<protein>
    <recommendedName>
        <fullName evidence="6">UDP-3-O-acylglucosamine N-acyltransferase</fullName>
        <ecNumber evidence="6">2.3.1.191</ecNumber>
    </recommendedName>
</protein>
<dbReference type="STRING" id="1715691.TA5113_02928"/>
<evidence type="ECO:0000256" key="4">
    <source>
        <dbReference type="ARBA" id="ARBA00023098"/>
    </source>
</evidence>
<keyword evidence="8" id="KW-1185">Reference proteome</keyword>
<keyword evidence="5 6" id="KW-0012">Acyltransferase</keyword>
<dbReference type="PANTHER" id="PTHR43378:SF2">
    <property type="entry name" value="UDP-3-O-ACYLGLUCOSAMINE N-ACYLTRANSFERASE 1, MITOCHONDRIAL-RELATED"/>
    <property type="match status" value="1"/>
</dbReference>
<name>A0A0P1IUR8_9RHOB</name>
<dbReference type="Proteomes" id="UP000051184">
    <property type="component" value="Unassembled WGS sequence"/>
</dbReference>
<organism evidence="7 8">
    <name type="scientific">Cognatishimia activa</name>
    <dbReference type="NCBI Taxonomy" id="1715691"/>
    <lineage>
        <taxon>Bacteria</taxon>
        <taxon>Pseudomonadati</taxon>
        <taxon>Pseudomonadota</taxon>
        <taxon>Alphaproteobacteria</taxon>
        <taxon>Rhodobacterales</taxon>
        <taxon>Paracoccaceae</taxon>
        <taxon>Cognatishimia</taxon>
    </lineage>
</organism>
<keyword evidence="6" id="KW-0677">Repeat</keyword>
<dbReference type="RefSeq" id="WP_058316119.1">
    <property type="nucleotide sequence ID" value="NZ_CYTO01000024.1"/>
</dbReference>
<keyword evidence="4 6" id="KW-0443">Lipid metabolism</keyword>
<evidence type="ECO:0000256" key="3">
    <source>
        <dbReference type="ARBA" id="ARBA00022679"/>
    </source>
</evidence>
<dbReference type="Gene3D" id="2.160.10.10">
    <property type="entry name" value="Hexapeptide repeat proteins"/>
    <property type="match status" value="1"/>
</dbReference>
<dbReference type="GO" id="GO:0016020">
    <property type="term" value="C:membrane"/>
    <property type="evidence" value="ECO:0007669"/>
    <property type="project" value="GOC"/>
</dbReference>
<dbReference type="Pfam" id="PF14602">
    <property type="entry name" value="Hexapep_2"/>
    <property type="match status" value="1"/>
</dbReference>
<evidence type="ECO:0000256" key="5">
    <source>
        <dbReference type="ARBA" id="ARBA00023315"/>
    </source>
</evidence>
<dbReference type="NCBIfam" id="NF002060">
    <property type="entry name" value="PRK00892.1"/>
    <property type="match status" value="1"/>
</dbReference>
<comment type="catalytic activity">
    <reaction evidence="6">
        <text>a UDP-3-O-[(3R)-3-hydroxyacyl]-alpha-D-glucosamine + a (3R)-hydroxyacyl-[ACP] = a UDP-2-N,3-O-bis[(3R)-3-hydroxyacyl]-alpha-D-glucosamine + holo-[ACP] + H(+)</text>
        <dbReference type="Rhea" id="RHEA:53836"/>
        <dbReference type="Rhea" id="RHEA-COMP:9685"/>
        <dbReference type="Rhea" id="RHEA-COMP:9945"/>
        <dbReference type="ChEBI" id="CHEBI:15378"/>
        <dbReference type="ChEBI" id="CHEBI:64479"/>
        <dbReference type="ChEBI" id="CHEBI:78827"/>
        <dbReference type="ChEBI" id="CHEBI:137740"/>
        <dbReference type="ChEBI" id="CHEBI:137748"/>
        <dbReference type="EC" id="2.3.1.191"/>
    </reaction>
</comment>
<comment type="function">
    <text evidence="6">Catalyzes the N-acylation of UDP-3-O-acylglucosamine using 3-hydroxyacyl-ACP as the acyl donor. Is involved in the biosynthesis of lipid A, a phosphorylated glycolipid that anchors the lipopolysaccharide to the outer membrane of the cell.</text>
</comment>
<accession>A0A0P1IUR8</accession>
<comment type="similarity">
    <text evidence="6">Belongs to the transferase hexapeptide repeat family. LpxD subfamily.</text>
</comment>
<sequence length="363" mass="37698">MAHSIQVIAEALGAQAFGASDILVKRLAEPADAGVHDLALALNPKFAEGITQGKARAAVLWDGADWQAMGLEAAITVPRARFAMTTLTKTFDLGHGLQPGIHPSAVVDPAAELGKGVSIGPMTVIEAGAKIGDNAQIGAQCFVGIDVTLGAGAVLRDNVSLLARVQIGENFWCQSGARIGGDGFSFVTPEKSHVETARETLGQEVTADSQSWVRIHSVGSVHIGDNVEVGANTTIDRGTIRDTRIGDGTKIDNLVQIGHNVVIGTNSLLCGQVGVAGSTQIGNNTVLGGQTGVGDNLKVGDNVITGAGTMVLSNVPSGRAMLGYPAMKMETHIEAYKGLRRLSRLAKDVSDLKKAILNRSSKD</sequence>
<evidence type="ECO:0000256" key="2">
    <source>
        <dbReference type="ARBA" id="ARBA00022556"/>
    </source>
</evidence>
<dbReference type="GO" id="GO:0009245">
    <property type="term" value="P:lipid A biosynthetic process"/>
    <property type="evidence" value="ECO:0007669"/>
    <property type="project" value="UniProtKB-UniRule"/>
</dbReference>
<proteinExistence type="inferred from homology"/>
<dbReference type="HAMAP" id="MF_00523">
    <property type="entry name" value="LpxD"/>
    <property type="match status" value="1"/>
</dbReference>
<gene>
    <name evidence="6 7" type="primary">lpxD</name>
    <name evidence="7" type="ORF">TA5114_03054</name>
</gene>
<evidence type="ECO:0000256" key="6">
    <source>
        <dbReference type="HAMAP-Rule" id="MF_00523"/>
    </source>
</evidence>
<dbReference type="Gene3D" id="3.40.1390.10">
    <property type="entry name" value="MurE/MurF, N-terminal domain"/>
    <property type="match status" value="1"/>
</dbReference>
<dbReference type="InterPro" id="IPR011004">
    <property type="entry name" value="Trimer_LpxA-like_sf"/>
</dbReference>
<evidence type="ECO:0000313" key="8">
    <source>
        <dbReference type="Proteomes" id="UP000051184"/>
    </source>
</evidence>
<dbReference type="CDD" id="cd03352">
    <property type="entry name" value="LbH_LpxD"/>
    <property type="match status" value="1"/>
</dbReference>
<dbReference type="SUPFAM" id="SSF51161">
    <property type="entry name" value="Trimeric LpxA-like enzymes"/>
    <property type="match status" value="1"/>
</dbReference>
<evidence type="ECO:0000256" key="1">
    <source>
        <dbReference type="ARBA" id="ARBA00022516"/>
    </source>
</evidence>
<dbReference type="Pfam" id="PF00132">
    <property type="entry name" value="Hexapep"/>
    <property type="match status" value="3"/>
</dbReference>
<dbReference type="GO" id="GO:0016410">
    <property type="term" value="F:N-acyltransferase activity"/>
    <property type="evidence" value="ECO:0007669"/>
    <property type="project" value="InterPro"/>
</dbReference>
<comment type="pathway">
    <text evidence="6">Bacterial outer membrane biogenesis; LPS lipid A biosynthesis.</text>
</comment>
<comment type="subunit">
    <text evidence="6">Homotrimer.</text>
</comment>
<evidence type="ECO:0000313" key="7">
    <source>
        <dbReference type="EMBL" id="CUK27230.1"/>
    </source>
</evidence>
<dbReference type="EMBL" id="CYUE01000021">
    <property type="protein sequence ID" value="CUK27230.1"/>
    <property type="molecule type" value="Genomic_DNA"/>
</dbReference>
<keyword evidence="3 6" id="KW-0808">Transferase</keyword>
<dbReference type="PANTHER" id="PTHR43378">
    <property type="entry name" value="UDP-3-O-ACYLGLUCOSAMINE N-ACYLTRANSFERASE"/>
    <property type="match status" value="1"/>
</dbReference>
<dbReference type="GO" id="GO:0103118">
    <property type="term" value="F:UDP-3-O-[(3R)-3-hydroxyacyl]-glucosamine N-acyltransferase activity"/>
    <property type="evidence" value="ECO:0007669"/>
    <property type="project" value="UniProtKB-EC"/>
</dbReference>
<dbReference type="UniPathway" id="UPA00973"/>
<dbReference type="InterPro" id="IPR001451">
    <property type="entry name" value="Hexapep"/>
</dbReference>
<feature type="active site" description="Proton acceptor" evidence="6">
    <location>
        <position position="259"/>
    </location>
</feature>
<keyword evidence="2 6" id="KW-0441">Lipid A biosynthesis</keyword>